<name>A0ABQ2B678_9MICO</name>
<dbReference type="Proteomes" id="UP000632535">
    <property type="component" value="Unassembled WGS sequence"/>
</dbReference>
<dbReference type="EMBL" id="BMDG01000004">
    <property type="protein sequence ID" value="GGI07310.1"/>
    <property type="molecule type" value="Genomic_DNA"/>
</dbReference>
<comment type="caution">
    <text evidence="1">The sequence shown here is derived from an EMBL/GenBank/DDBJ whole genome shotgun (WGS) entry which is preliminary data.</text>
</comment>
<dbReference type="InterPro" id="IPR058702">
    <property type="entry name" value="MafI2-like"/>
</dbReference>
<evidence type="ECO:0000313" key="2">
    <source>
        <dbReference type="Proteomes" id="UP000632535"/>
    </source>
</evidence>
<organism evidence="1 2">
    <name type="scientific">Isoptericola cucumis</name>
    <dbReference type="NCBI Taxonomy" id="1776856"/>
    <lineage>
        <taxon>Bacteria</taxon>
        <taxon>Bacillati</taxon>
        <taxon>Actinomycetota</taxon>
        <taxon>Actinomycetes</taxon>
        <taxon>Micrococcales</taxon>
        <taxon>Promicromonosporaceae</taxon>
        <taxon>Isoptericola</taxon>
    </lineage>
</organism>
<reference evidence="2" key="1">
    <citation type="journal article" date="2019" name="Int. J. Syst. Evol. Microbiol.">
        <title>The Global Catalogue of Microorganisms (GCM) 10K type strain sequencing project: providing services to taxonomists for standard genome sequencing and annotation.</title>
        <authorList>
            <consortium name="The Broad Institute Genomics Platform"/>
            <consortium name="The Broad Institute Genome Sequencing Center for Infectious Disease"/>
            <person name="Wu L."/>
            <person name="Ma J."/>
        </authorList>
    </citation>
    <scope>NUCLEOTIDE SEQUENCE [LARGE SCALE GENOMIC DNA]</scope>
    <source>
        <strain evidence="2">CCM 8653</strain>
    </source>
</reference>
<gene>
    <name evidence="1" type="ORF">GCM10007368_15530</name>
</gene>
<accession>A0ABQ2B678</accession>
<dbReference type="RefSeq" id="WP_188523079.1">
    <property type="nucleotide sequence ID" value="NZ_BMDG01000004.1"/>
</dbReference>
<dbReference type="Pfam" id="PF26541">
    <property type="entry name" value="MafI2"/>
    <property type="match status" value="1"/>
</dbReference>
<keyword evidence="2" id="KW-1185">Reference proteome</keyword>
<proteinExistence type="predicted"/>
<evidence type="ECO:0000313" key="1">
    <source>
        <dbReference type="EMBL" id="GGI07310.1"/>
    </source>
</evidence>
<protein>
    <submittedName>
        <fullName evidence="1">Uncharacterized protein</fullName>
    </submittedName>
</protein>
<sequence>MELRVSVLLSLQRALWDLVGPNLRGVTATFDYPVVTARFLFENDPTEDDLEDVSLAETHVIADFLEDVTVDFTPVWAPVSGSRELLPGEHWVFLRKEP</sequence>